<accession>A0A820K0W4</accession>
<reference evidence="2" key="1">
    <citation type="submission" date="2021-02" db="EMBL/GenBank/DDBJ databases">
        <authorList>
            <person name="Nowell W R."/>
        </authorList>
    </citation>
    <scope>NUCLEOTIDE SEQUENCE</scope>
</reference>
<feature type="non-terminal residue" evidence="2">
    <location>
        <position position="94"/>
    </location>
</feature>
<dbReference type="AlphaFoldDB" id="A0A820K0W4"/>
<gene>
    <name evidence="2" type="ORF">FNK824_LOCUS41795</name>
</gene>
<evidence type="ECO:0000256" key="1">
    <source>
        <dbReference type="SAM" id="MobiDB-lite"/>
    </source>
</evidence>
<dbReference type="EMBL" id="CAJOBE010043502">
    <property type="protein sequence ID" value="CAF4334287.1"/>
    <property type="molecule type" value="Genomic_DNA"/>
</dbReference>
<feature type="non-terminal residue" evidence="2">
    <location>
        <position position="1"/>
    </location>
</feature>
<name>A0A820K0W4_9BILA</name>
<comment type="caution">
    <text evidence="2">The sequence shown here is derived from an EMBL/GenBank/DDBJ whole genome shotgun (WGS) entry which is preliminary data.</text>
</comment>
<organism evidence="2 3">
    <name type="scientific">Rotaria sordida</name>
    <dbReference type="NCBI Taxonomy" id="392033"/>
    <lineage>
        <taxon>Eukaryota</taxon>
        <taxon>Metazoa</taxon>
        <taxon>Spiralia</taxon>
        <taxon>Gnathifera</taxon>
        <taxon>Rotifera</taxon>
        <taxon>Eurotatoria</taxon>
        <taxon>Bdelloidea</taxon>
        <taxon>Philodinida</taxon>
        <taxon>Philodinidae</taxon>
        <taxon>Rotaria</taxon>
    </lineage>
</organism>
<feature type="compositionally biased region" description="Pro residues" evidence="1">
    <location>
        <begin position="22"/>
        <end position="34"/>
    </location>
</feature>
<evidence type="ECO:0000313" key="3">
    <source>
        <dbReference type="Proteomes" id="UP000663874"/>
    </source>
</evidence>
<evidence type="ECO:0000313" key="2">
    <source>
        <dbReference type="EMBL" id="CAF4334287.1"/>
    </source>
</evidence>
<protein>
    <submittedName>
        <fullName evidence="2">Uncharacterized protein</fullName>
    </submittedName>
</protein>
<dbReference type="Proteomes" id="UP000663874">
    <property type="component" value="Unassembled WGS sequence"/>
</dbReference>
<sequence length="94" mass="10444">PLSQQQQEIVIQHEEEVLPLLPTTPPGLPAPPVLSPRQSTPRTPIAPPRPLVTSPQIDPSHQVENRDEPEVVENIQVNEQVTPMEQEIVRNSPS</sequence>
<feature type="region of interest" description="Disordered" evidence="1">
    <location>
        <begin position="20"/>
        <end position="68"/>
    </location>
</feature>
<proteinExistence type="predicted"/>